<gene>
    <name evidence="1" type="ORF">GPUH_LOCUS8961</name>
</gene>
<evidence type="ECO:0000313" key="2">
    <source>
        <dbReference type="Proteomes" id="UP000271098"/>
    </source>
</evidence>
<keyword evidence="2" id="KW-1185">Reference proteome</keyword>
<reference evidence="3" key="1">
    <citation type="submission" date="2016-06" db="UniProtKB">
        <authorList>
            <consortium name="WormBaseParasite"/>
        </authorList>
    </citation>
    <scope>IDENTIFICATION</scope>
</reference>
<dbReference type="EMBL" id="UYRT01027713">
    <property type="protein sequence ID" value="VDK66656.1"/>
    <property type="molecule type" value="Genomic_DNA"/>
</dbReference>
<reference evidence="1 2" key="2">
    <citation type="submission" date="2018-11" db="EMBL/GenBank/DDBJ databases">
        <authorList>
            <consortium name="Pathogen Informatics"/>
        </authorList>
    </citation>
    <scope>NUCLEOTIDE SEQUENCE [LARGE SCALE GENOMIC DNA]</scope>
</reference>
<dbReference type="WBParaSite" id="GPUH_0000896901-mRNA-1">
    <property type="protein sequence ID" value="GPUH_0000896901-mRNA-1"/>
    <property type="gene ID" value="GPUH_0000896901"/>
</dbReference>
<proteinExistence type="predicted"/>
<evidence type="ECO:0000313" key="3">
    <source>
        <dbReference type="WBParaSite" id="GPUH_0000896901-mRNA-1"/>
    </source>
</evidence>
<sequence>MVPHMCTRFSRHRTAVSECRLFAHFAWKRSSGSLIMDISKFRKPLKVYGRRTGRTTVCLFRDLVR</sequence>
<accession>A0A183DJR8</accession>
<evidence type="ECO:0000313" key="1">
    <source>
        <dbReference type="EMBL" id="VDK66656.1"/>
    </source>
</evidence>
<dbReference type="Proteomes" id="UP000271098">
    <property type="component" value="Unassembled WGS sequence"/>
</dbReference>
<protein>
    <submittedName>
        <fullName evidence="1 3">Uncharacterized protein</fullName>
    </submittedName>
</protein>
<name>A0A183DJR8_9BILA</name>
<dbReference type="AlphaFoldDB" id="A0A183DJR8"/>
<organism evidence="3">
    <name type="scientific">Gongylonema pulchrum</name>
    <dbReference type="NCBI Taxonomy" id="637853"/>
    <lineage>
        <taxon>Eukaryota</taxon>
        <taxon>Metazoa</taxon>
        <taxon>Ecdysozoa</taxon>
        <taxon>Nematoda</taxon>
        <taxon>Chromadorea</taxon>
        <taxon>Rhabditida</taxon>
        <taxon>Spirurina</taxon>
        <taxon>Spiruromorpha</taxon>
        <taxon>Spiruroidea</taxon>
        <taxon>Gongylonematidae</taxon>
        <taxon>Gongylonema</taxon>
    </lineage>
</organism>